<keyword evidence="6" id="KW-0808">Transferase</keyword>
<organism evidence="14 17">
    <name type="scientific">Cephus cinctus</name>
    <name type="common">Wheat stem sawfly</name>
    <dbReference type="NCBI Taxonomy" id="211228"/>
    <lineage>
        <taxon>Eukaryota</taxon>
        <taxon>Metazoa</taxon>
        <taxon>Ecdysozoa</taxon>
        <taxon>Arthropoda</taxon>
        <taxon>Hexapoda</taxon>
        <taxon>Insecta</taxon>
        <taxon>Pterygota</taxon>
        <taxon>Neoptera</taxon>
        <taxon>Endopterygota</taxon>
        <taxon>Hymenoptera</taxon>
        <taxon>Cephoidea</taxon>
        <taxon>Cephidae</taxon>
        <taxon>Cephus</taxon>
    </lineage>
</organism>
<dbReference type="PANTHER" id="PTHR11129:SF1">
    <property type="entry name" value="PROTEIN FARNESYLTRANSFERASE_GERANYLGERANYLTRANSFERASE TYPE-1 SUBUNIT ALPHA"/>
    <property type="match status" value="1"/>
</dbReference>
<keyword evidence="14" id="KW-1185">Reference proteome</keyword>
<evidence type="ECO:0000256" key="12">
    <source>
        <dbReference type="ARBA" id="ARBA00043086"/>
    </source>
</evidence>
<evidence type="ECO:0000256" key="1">
    <source>
        <dbReference type="ARBA" id="ARBA00001946"/>
    </source>
</evidence>
<dbReference type="CTD" id="2339"/>
<dbReference type="RefSeq" id="XP_015606359.1">
    <property type="nucleotide sequence ID" value="XM_015750873.2"/>
</dbReference>
<dbReference type="Gene3D" id="1.25.40.120">
    <property type="entry name" value="Protein prenylyltransferase"/>
    <property type="match status" value="1"/>
</dbReference>
<dbReference type="EC" id="2.5.1.59" evidence="3"/>
<dbReference type="RefSeq" id="XP_015606356.1">
    <property type="nucleotide sequence ID" value="XM_015750870.2"/>
</dbReference>
<dbReference type="GO" id="GO:0005965">
    <property type="term" value="C:protein farnesyltransferase complex"/>
    <property type="evidence" value="ECO:0007669"/>
    <property type="project" value="TreeGrafter"/>
</dbReference>
<evidence type="ECO:0000256" key="5">
    <source>
        <dbReference type="ARBA" id="ARBA00022602"/>
    </source>
</evidence>
<dbReference type="GO" id="GO:0005953">
    <property type="term" value="C:CAAX-protein geranylgeranyltransferase complex"/>
    <property type="evidence" value="ECO:0007669"/>
    <property type="project" value="TreeGrafter"/>
</dbReference>
<evidence type="ECO:0000313" key="16">
    <source>
        <dbReference type="RefSeq" id="XP_015606358.1"/>
    </source>
</evidence>
<keyword evidence="7" id="KW-0677">Repeat</keyword>
<evidence type="ECO:0000256" key="13">
    <source>
        <dbReference type="ARBA" id="ARBA00043219"/>
    </source>
</evidence>
<sequence length="357" mass="42260">MPAERTLRHKCQLLSVLVIYSQQHNLKMSDSSDDEVNGGEEIRDPWIPYKDKEEWKDVTPLPQDDGPHPIVAIAYTNKFKDVYDYFRAILKSGEKSERALALTVDCVSLNPANYTVWQYRREILKALGKDLKKELTYVDVVIKHNSKNYQVWHHRRVIVEWLQDASEELAFTEDILRKDAKNYHAWQHRQWCMKTFNLFDMELTYVERLLQEDVRNNSAWNQRYFVLSNTTKFESDVIEQEVDFALNKITLVKGNESAWNYLRGILMHDTNGGLGHNEKVLKKCKELFDKGCRTNYLLACIIDISQERQNENEPPESIYHIDHALMLCKELSEKYDKIRRRYWDYIGQQLEESKTLS</sequence>
<comment type="cofactor">
    <cofactor evidence="1">
        <name>Mg(2+)</name>
        <dbReference type="ChEBI" id="CHEBI:18420"/>
    </cofactor>
</comment>
<dbReference type="InterPro" id="IPR002088">
    <property type="entry name" value="Prenyl_trans_a"/>
</dbReference>
<evidence type="ECO:0000256" key="4">
    <source>
        <dbReference type="ARBA" id="ARBA00012702"/>
    </source>
</evidence>
<evidence type="ECO:0000313" key="14">
    <source>
        <dbReference type="Proteomes" id="UP000694920"/>
    </source>
</evidence>
<dbReference type="PANTHER" id="PTHR11129">
    <property type="entry name" value="PROTEIN FARNESYLTRANSFERASE ALPHA SUBUNIT/RAB GERANYLGERANYL TRANSFERASE ALPHA SUBUNIT"/>
    <property type="match status" value="1"/>
</dbReference>
<evidence type="ECO:0000256" key="8">
    <source>
        <dbReference type="ARBA" id="ARBA00022842"/>
    </source>
</evidence>
<evidence type="ECO:0000256" key="9">
    <source>
        <dbReference type="ARBA" id="ARBA00040965"/>
    </source>
</evidence>
<evidence type="ECO:0000256" key="10">
    <source>
        <dbReference type="ARBA" id="ARBA00041392"/>
    </source>
</evidence>
<gene>
    <name evidence="15 16 17" type="primary">LOC107273070</name>
</gene>
<evidence type="ECO:0000256" key="7">
    <source>
        <dbReference type="ARBA" id="ARBA00022737"/>
    </source>
</evidence>
<dbReference type="Pfam" id="PF01239">
    <property type="entry name" value="PPTA"/>
    <property type="match status" value="5"/>
</dbReference>
<name>A0AAJ7CB40_CEPCN</name>
<evidence type="ECO:0000256" key="6">
    <source>
        <dbReference type="ARBA" id="ARBA00022679"/>
    </source>
</evidence>
<dbReference type="Proteomes" id="UP000694920">
    <property type="component" value="Unplaced"/>
</dbReference>
<keyword evidence="8" id="KW-0460">Magnesium</keyword>
<dbReference type="GO" id="GO:0004662">
    <property type="term" value="F:CAAX-protein geranylgeranyltransferase activity"/>
    <property type="evidence" value="ECO:0007669"/>
    <property type="project" value="UniProtKB-EC"/>
</dbReference>
<accession>A0AAJ7CB40</accession>
<keyword evidence="5" id="KW-0637">Prenyltransferase</keyword>
<evidence type="ECO:0000256" key="3">
    <source>
        <dbReference type="ARBA" id="ARBA00012700"/>
    </source>
</evidence>
<dbReference type="AlphaFoldDB" id="A0AAJ7CB40"/>
<protein>
    <recommendedName>
        <fullName evidence="9">Protein farnesyltransferase/geranylgeranyltransferase type-1 subunit alpha</fullName>
        <ecNumber evidence="4">2.5.1.58</ecNumber>
        <ecNumber evidence="3">2.5.1.59</ecNumber>
    </recommendedName>
    <alternativeName>
        <fullName evidence="12">CAAX farnesyltransferase subunit alpha</fullName>
    </alternativeName>
    <alternativeName>
        <fullName evidence="11">FTase-alpha</fullName>
    </alternativeName>
    <alternativeName>
        <fullName evidence="10">Ras proteins prenyltransferase subunit alpha</fullName>
    </alternativeName>
    <alternativeName>
        <fullName evidence="13">Type I protein geranyl-geranyltransferase subunit alpha</fullName>
    </alternativeName>
</protein>
<evidence type="ECO:0000313" key="15">
    <source>
        <dbReference type="RefSeq" id="XP_015606356.1"/>
    </source>
</evidence>
<evidence type="ECO:0000256" key="11">
    <source>
        <dbReference type="ARBA" id="ARBA00042436"/>
    </source>
</evidence>
<proteinExistence type="inferred from homology"/>
<dbReference type="KEGG" id="ccin:107273070"/>
<evidence type="ECO:0000313" key="17">
    <source>
        <dbReference type="RefSeq" id="XP_015606359.1"/>
    </source>
</evidence>
<comment type="similarity">
    <text evidence="2">Belongs to the protein prenyltransferase subunit alpha family.</text>
</comment>
<dbReference type="GO" id="GO:0004660">
    <property type="term" value="F:protein farnesyltransferase activity"/>
    <property type="evidence" value="ECO:0007669"/>
    <property type="project" value="UniProtKB-EC"/>
</dbReference>
<dbReference type="SUPFAM" id="SSF48439">
    <property type="entry name" value="Protein prenylyltransferase"/>
    <property type="match status" value="1"/>
</dbReference>
<dbReference type="PROSITE" id="PS51147">
    <property type="entry name" value="PFTA"/>
    <property type="match status" value="5"/>
</dbReference>
<evidence type="ECO:0000256" key="2">
    <source>
        <dbReference type="ARBA" id="ARBA00006734"/>
    </source>
</evidence>
<reference evidence="15 16" key="1">
    <citation type="submission" date="2025-04" db="UniProtKB">
        <authorList>
            <consortium name="RefSeq"/>
        </authorList>
    </citation>
    <scope>IDENTIFICATION</scope>
</reference>
<dbReference type="EC" id="2.5.1.58" evidence="4"/>
<dbReference type="GeneID" id="107273070"/>
<dbReference type="RefSeq" id="XP_015606358.1">
    <property type="nucleotide sequence ID" value="XM_015750872.2"/>
</dbReference>